<dbReference type="InterPro" id="IPR044922">
    <property type="entry name" value="DUF2063_N_sf"/>
</dbReference>
<evidence type="ECO:0000259" key="1">
    <source>
        <dbReference type="Pfam" id="PF09836"/>
    </source>
</evidence>
<dbReference type="Proteomes" id="UP000613743">
    <property type="component" value="Unassembled WGS sequence"/>
</dbReference>
<reference evidence="2" key="2">
    <citation type="submission" date="2020-09" db="EMBL/GenBank/DDBJ databases">
        <authorList>
            <person name="Sun Q."/>
            <person name="Ohkuma M."/>
        </authorList>
    </citation>
    <scope>NUCLEOTIDE SEQUENCE</scope>
    <source>
        <strain evidence="2">JCM 30804</strain>
    </source>
</reference>
<dbReference type="RefSeq" id="WP_188922192.1">
    <property type="nucleotide sequence ID" value="NZ_BMPZ01000010.1"/>
</dbReference>
<feature type="domain" description="Putative DNA-binding" evidence="1">
    <location>
        <begin position="6"/>
        <end position="96"/>
    </location>
</feature>
<dbReference type="Pfam" id="PF09836">
    <property type="entry name" value="DUF2063"/>
    <property type="match status" value="1"/>
</dbReference>
<evidence type="ECO:0000313" key="3">
    <source>
        <dbReference type="Proteomes" id="UP000613743"/>
    </source>
</evidence>
<proteinExistence type="predicted"/>
<dbReference type="Gene3D" id="1.10.150.690">
    <property type="entry name" value="DUF2063"/>
    <property type="match status" value="1"/>
</dbReference>
<accession>A0A917JWJ7</accession>
<dbReference type="InterPro" id="IPR018640">
    <property type="entry name" value="DUF2063"/>
</dbReference>
<name>A0A917JWJ7_9GAMM</name>
<evidence type="ECO:0000313" key="2">
    <source>
        <dbReference type="EMBL" id="GGI89681.1"/>
    </source>
</evidence>
<dbReference type="EMBL" id="BMPZ01000010">
    <property type="protein sequence ID" value="GGI89681.1"/>
    <property type="molecule type" value="Genomic_DNA"/>
</dbReference>
<sequence length="276" mass="31242">MRLKDWQSQFVAAVTAKNQEQSGFEVLVGEALKHRVDIYQGSAQQALMNTLNHIYPVSQQVLGDDCFAQFTRQFVGEYPLQSMNLNHYGRDFSEFMAIALAQAKSKNRAFEDFEYLSDLAKVEWLCHRAYYAADQISCDPIDMMGKLPEARQLGAKLLLGPDIGIVQSHFQLHQVWQSLCPQQFVGQSSEASQMTDSFTERSNGTGEAESLFYCYMVQRQGFKGMLRVISLAEYQLLEALLQHQTLQQLTDSGLDLSYLAHFVANGWIVGFHQGKS</sequence>
<comment type="caution">
    <text evidence="2">The sequence shown here is derived from an EMBL/GenBank/DDBJ whole genome shotgun (WGS) entry which is preliminary data.</text>
</comment>
<keyword evidence="3" id="KW-1185">Reference proteome</keyword>
<gene>
    <name evidence="2" type="ORF">GCM10009332_28790</name>
</gene>
<protein>
    <recommendedName>
        <fullName evidence="1">Putative DNA-binding domain-containing protein</fullName>
    </recommendedName>
</protein>
<reference evidence="2" key="1">
    <citation type="journal article" date="2014" name="Int. J. Syst. Evol. Microbiol.">
        <title>Complete genome sequence of Corynebacterium casei LMG S-19264T (=DSM 44701T), isolated from a smear-ripened cheese.</title>
        <authorList>
            <consortium name="US DOE Joint Genome Institute (JGI-PGF)"/>
            <person name="Walter F."/>
            <person name="Albersmeier A."/>
            <person name="Kalinowski J."/>
            <person name="Ruckert C."/>
        </authorList>
    </citation>
    <scope>NUCLEOTIDE SEQUENCE</scope>
    <source>
        <strain evidence="2">JCM 30804</strain>
    </source>
</reference>
<organism evidence="2 3">
    <name type="scientific">Shewanella gelidii</name>
    <dbReference type="NCBI Taxonomy" id="1642821"/>
    <lineage>
        <taxon>Bacteria</taxon>
        <taxon>Pseudomonadati</taxon>
        <taxon>Pseudomonadota</taxon>
        <taxon>Gammaproteobacteria</taxon>
        <taxon>Alteromonadales</taxon>
        <taxon>Shewanellaceae</taxon>
        <taxon>Shewanella</taxon>
    </lineage>
</organism>
<dbReference type="AlphaFoldDB" id="A0A917JWJ7"/>